<dbReference type="Pfam" id="PF02518">
    <property type="entry name" value="HATPase_c"/>
    <property type="match status" value="1"/>
</dbReference>
<evidence type="ECO:0000256" key="1">
    <source>
        <dbReference type="ARBA" id="ARBA00000085"/>
    </source>
</evidence>
<dbReference type="EC" id="2.7.13.3" evidence="3"/>
<keyword evidence="7 11" id="KW-1133">Transmembrane helix</keyword>
<dbReference type="Pfam" id="PF08448">
    <property type="entry name" value="PAS_4"/>
    <property type="match status" value="1"/>
</dbReference>
<accession>A0A975G1I9</accession>
<evidence type="ECO:0000256" key="10">
    <source>
        <dbReference type="PROSITE-ProRule" id="PRU00169"/>
    </source>
</evidence>
<dbReference type="InterPro" id="IPR000014">
    <property type="entry name" value="PAS"/>
</dbReference>
<evidence type="ECO:0000313" key="16">
    <source>
        <dbReference type="EMBL" id="QUD89074.1"/>
    </source>
</evidence>
<feature type="domain" description="PAC" evidence="15">
    <location>
        <begin position="396"/>
        <end position="448"/>
    </location>
</feature>
<dbReference type="NCBIfam" id="TIGR00229">
    <property type="entry name" value="sensory_box"/>
    <property type="match status" value="1"/>
</dbReference>
<evidence type="ECO:0000256" key="8">
    <source>
        <dbReference type="ARBA" id="ARBA00023012"/>
    </source>
</evidence>
<gene>
    <name evidence="16" type="ORF">KCG34_04080</name>
</gene>
<dbReference type="SUPFAM" id="SSF52172">
    <property type="entry name" value="CheY-like"/>
    <property type="match status" value="1"/>
</dbReference>
<dbReference type="Gene3D" id="1.10.287.130">
    <property type="match status" value="1"/>
</dbReference>
<dbReference type="PANTHER" id="PTHR45339:SF1">
    <property type="entry name" value="HYBRID SIGNAL TRANSDUCTION HISTIDINE KINASE J"/>
    <property type="match status" value="1"/>
</dbReference>
<dbReference type="GO" id="GO:0000155">
    <property type="term" value="F:phosphorelay sensor kinase activity"/>
    <property type="evidence" value="ECO:0007669"/>
    <property type="project" value="InterPro"/>
</dbReference>
<feature type="transmembrane region" description="Helical" evidence="11">
    <location>
        <begin position="165"/>
        <end position="188"/>
    </location>
</feature>
<dbReference type="FunFam" id="3.30.565.10:FF:000010">
    <property type="entry name" value="Sensor histidine kinase RcsC"/>
    <property type="match status" value="1"/>
</dbReference>
<evidence type="ECO:0000256" key="2">
    <source>
        <dbReference type="ARBA" id="ARBA00004651"/>
    </source>
</evidence>
<dbReference type="SMART" id="SM00091">
    <property type="entry name" value="PAS"/>
    <property type="match status" value="1"/>
</dbReference>
<dbReference type="CDD" id="cd00082">
    <property type="entry name" value="HisKA"/>
    <property type="match status" value="1"/>
</dbReference>
<dbReference type="SUPFAM" id="SSF55785">
    <property type="entry name" value="PYP-like sensor domain (PAS domain)"/>
    <property type="match status" value="1"/>
</dbReference>
<evidence type="ECO:0000256" key="9">
    <source>
        <dbReference type="ARBA" id="ARBA00023136"/>
    </source>
</evidence>
<dbReference type="Gene3D" id="3.30.565.10">
    <property type="entry name" value="Histidine kinase-like ATPase, C-terminal domain"/>
    <property type="match status" value="1"/>
</dbReference>
<dbReference type="InterPro" id="IPR035965">
    <property type="entry name" value="PAS-like_dom_sf"/>
</dbReference>
<dbReference type="Pfam" id="PF00072">
    <property type="entry name" value="Response_reg"/>
    <property type="match status" value="1"/>
</dbReference>
<keyword evidence="8" id="KW-0902">Two-component regulatory system</keyword>
<dbReference type="Gene3D" id="3.30.450.20">
    <property type="entry name" value="PAS domain"/>
    <property type="match status" value="1"/>
</dbReference>
<dbReference type="InterPro" id="IPR007895">
    <property type="entry name" value="MASE1"/>
</dbReference>
<dbReference type="CDD" id="cd16922">
    <property type="entry name" value="HATPase_EvgS-ArcB-TorS-like"/>
    <property type="match status" value="1"/>
</dbReference>
<dbReference type="InterPro" id="IPR011006">
    <property type="entry name" value="CheY-like_superfamily"/>
</dbReference>
<keyword evidence="5 10" id="KW-0597">Phosphoprotein</keyword>
<feature type="transmembrane region" description="Helical" evidence="11">
    <location>
        <begin position="276"/>
        <end position="296"/>
    </location>
</feature>
<dbReference type="SMART" id="SM00388">
    <property type="entry name" value="HisKA"/>
    <property type="match status" value="1"/>
</dbReference>
<name>A0A975G1I9_9CAUL</name>
<dbReference type="PROSITE" id="PS50110">
    <property type="entry name" value="RESPONSE_REGULATORY"/>
    <property type="match status" value="1"/>
</dbReference>
<proteinExistence type="predicted"/>
<feature type="domain" description="PAS" evidence="14">
    <location>
        <begin position="323"/>
        <end position="392"/>
    </location>
</feature>
<evidence type="ECO:0000259" key="14">
    <source>
        <dbReference type="PROSITE" id="PS50112"/>
    </source>
</evidence>
<evidence type="ECO:0000256" key="7">
    <source>
        <dbReference type="ARBA" id="ARBA00022989"/>
    </source>
</evidence>
<evidence type="ECO:0000256" key="4">
    <source>
        <dbReference type="ARBA" id="ARBA00022475"/>
    </source>
</evidence>
<feature type="transmembrane region" description="Helical" evidence="11">
    <location>
        <begin position="230"/>
        <end position="256"/>
    </location>
</feature>
<dbReference type="InterPro" id="IPR001789">
    <property type="entry name" value="Sig_transdc_resp-reg_receiver"/>
</dbReference>
<dbReference type="EMBL" id="CP073078">
    <property type="protein sequence ID" value="QUD89074.1"/>
    <property type="molecule type" value="Genomic_DNA"/>
</dbReference>
<dbReference type="SMART" id="SM00387">
    <property type="entry name" value="HATPase_c"/>
    <property type="match status" value="1"/>
</dbReference>
<dbReference type="InterPro" id="IPR036097">
    <property type="entry name" value="HisK_dim/P_sf"/>
</dbReference>
<feature type="transmembrane region" description="Helical" evidence="11">
    <location>
        <begin position="200"/>
        <end position="218"/>
    </location>
</feature>
<dbReference type="InterPro" id="IPR001610">
    <property type="entry name" value="PAC"/>
</dbReference>
<dbReference type="InterPro" id="IPR004358">
    <property type="entry name" value="Sig_transdc_His_kin-like_C"/>
</dbReference>
<evidence type="ECO:0000256" key="5">
    <source>
        <dbReference type="ARBA" id="ARBA00022553"/>
    </source>
</evidence>
<dbReference type="InterPro" id="IPR000700">
    <property type="entry name" value="PAS-assoc_C"/>
</dbReference>
<dbReference type="PRINTS" id="PR00344">
    <property type="entry name" value="BCTRLSENSOR"/>
</dbReference>
<reference evidence="16" key="1">
    <citation type="submission" date="2021-04" db="EMBL/GenBank/DDBJ databases">
        <title>The complete genome sequence of Caulobacter sp. S6.</title>
        <authorList>
            <person name="Tang Y."/>
            <person name="Ouyang W."/>
            <person name="Liu Q."/>
            <person name="Huang B."/>
            <person name="Guo Z."/>
            <person name="Lei P."/>
        </authorList>
    </citation>
    <scope>NUCLEOTIDE SEQUENCE</scope>
    <source>
        <strain evidence="16">S6</strain>
    </source>
</reference>
<dbReference type="SUPFAM" id="SSF47384">
    <property type="entry name" value="Homodimeric domain of signal transducing histidine kinase"/>
    <property type="match status" value="1"/>
</dbReference>
<dbReference type="KEGG" id="caul:KCG34_04080"/>
<evidence type="ECO:0000259" key="13">
    <source>
        <dbReference type="PROSITE" id="PS50110"/>
    </source>
</evidence>
<dbReference type="PROSITE" id="PS50109">
    <property type="entry name" value="HIS_KIN"/>
    <property type="match status" value="1"/>
</dbReference>
<dbReference type="CDD" id="cd00130">
    <property type="entry name" value="PAS"/>
    <property type="match status" value="1"/>
</dbReference>
<dbReference type="GO" id="GO:0005886">
    <property type="term" value="C:plasma membrane"/>
    <property type="evidence" value="ECO:0007669"/>
    <property type="project" value="UniProtKB-SubCell"/>
</dbReference>
<dbReference type="SUPFAM" id="SSF55874">
    <property type="entry name" value="ATPase domain of HSP90 chaperone/DNA topoisomerase II/histidine kinase"/>
    <property type="match status" value="1"/>
</dbReference>
<dbReference type="RefSeq" id="WP_211939124.1">
    <property type="nucleotide sequence ID" value="NZ_CP073078.1"/>
</dbReference>
<feature type="domain" description="Response regulatory" evidence="13">
    <location>
        <begin position="706"/>
        <end position="823"/>
    </location>
</feature>
<feature type="transmembrane region" description="Helical" evidence="11">
    <location>
        <begin position="130"/>
        <end position="153"/>
    </location>
</feature>
<comment type="catalytic activity">
    <reaction evidence="1">
        <text>ATP + protein L-histidine = ADP + protein N-phospho-L-histidine.</text>
        <dbReference type="EC" id="2.7.13.3"/>
    </reaction>
</comment>
<dbReference type="PANTHER" id="PTHR45339">
    <property type="entry name" value="HYBRID SIGNAL TRANSDUCTION HISTIDINE KINASE J"/>
    <property type="match status" value="1"/>
</dbReference>
<dbReference type="InterPro" id="IPR003594">
    <property type="entry name" value="HATPase_dom"/>
</dbReference>
<evidence type="ECO:0000256" key="11">
    <source>
        <dbReference type="SAM" id="Phobius"/>
    </source>
</evidence>
<keyword evidence="17" id="KW-1185">Reference proteome</keyword>
<dbReference type="Pfam" id="PF00512">
    <property type="entry name" value="HisKA"/>
    <property type="match status" value="1"/>
</dbReference>
<dbReference type="CDD" id="cd17546">
    <property type="entry name" value="REC_hyHK_CKI1_RcsC-like"/>
    <property type="match status" value="1"/>
</dbReference>
<dbReference type="AlphaFoldDB" id="A0A975G1I9"/>
<evidence type="ECO:0000313" key="17">
    <source>
        <dbReference type="Proteomes" id="UP000676409"/>
    </source>
</evidence>
<dbReference type="InterPro" id="IPR003661">
    <property type="entry name" value="HisK_dim/P_dom"/>
</dbReference>
<dbReference type="SMART" id="SM00448">
    <property type="entry name" value="REC"/>
    <property type="match status" value="1"/>
</dbReference>
<dbReference type="Pfam" id="PF05231">
    <property type="entry name" value="MASE1"/>
    <property type="match status" value="1"/>
</dbReference>
<dbReference type="PROSITE" id="PS50112">
    <property type="entry name" value="PAS"/>
    <property type="match status" value="1"/>
</dbReference>
<sequence length="827" mass="88472">MANRMADRQLTNGDDRGLWTRVVIVAGLVFCLTFVSLLFRRQLNDLSAIWPANAIVVAVLLRSQKAWWPSLLLAGLLANVAAKLIAGNALAPVVVLPVCNSLENLVCAWAALRLTGGEVDLTQPRQLRGFALAAGVIAPLSAALASGLLLSLWRGDPLLGDVLDWWAMDALGLLTITPALLVATPQALRELWARFRARRGVLSLVLLGISLAAVFGQSRYQVYSLIPASLVLVAFELHLTGAALALLCTAAVSIILTHLGHLPAGAEAFEPAQRVLMLRIYFAATTALVLPIASALTNRARLMQELEHRQGETQSALERLAVSEARYRVLADRTVDIIAQFDLDGVVRYVSPSVAQLGYRPEDLVGRTTQHLVHPDNAREAAARLSQLAGGEIPASGVAMRLRRADGSFVWLEGNPSPITDEAGRVIGVVSVLRDITERRRMEDELRRRTIEAEAASVAKSQFLANMSHEIRTPLTAVIGFTGLLEAEPELSGRSRTFVDRIRSGGEALLDIVNDILDFSKMEAGQIQLAPHAFAPAALLREAVDLVSRQATAKGLSLNLSIGAAPDFVHADSARLRQVVLNLLTNAIKFTQKGEVELSAAYDPASQQLRVAVRDTGEGVSAADQRRLFQRFSQLDGSNTRLHGGTGLGLAICKNLVDLMAGRIGVDSVEGVGSTFWFEVPAPPAQEPAPAGAVFGASGSEDRPANILIVDDMSTNRELVRAILEAVGHRVDEAASGPEAIDAAAKTRFDVILMDMQMPGMDGLAATRAIRNSAALSHGAPIVALSANVLEPQIEACLEAGMDDHLAKPIVPAKLLQKVAQWTGEAA</sequence>
<evidence type="ECO:0000256" key="3">
    <source>
        <dbReference type="ARBA" id="ARBA00012438"/>
    </source>
</evidence>
<keyword evidence="9 11" id="KW-0472">Membrane</keyword>
<evidence type="ECO:0000259" key="15">
    <source>
        <dbReference type="PROSITE" id="PS50113"/>
    </source>
</evidence>
<organism evidence="16 17">
    <name type="scientific">Phenylobacterium montanum</name>
    <dbReference type="NCBI Taxonomy" id="2823693"/>
    <lineage>
        <taxon>Bacteria</taxon>
        <taxon>Pseudomonadati</taxon>
        <taxon>Pseudomonadota</taxon>
        <taxon>Alphaproteobacteria</taxon>
        <taxon>Caulobacterales</taxon>
        <taxon>Caulobacteraceae</taxon>
        <taxon>Phenylobacterium</taxon>
    </lineage>
</organism>
<dbReference type="InterPro" id="IPR036890">
    <property type="entry name" value="HATPase_C_sf"/>
</dbReference>
<dbReference type="InterPro" id="IPR013656">
    <property type="entry name" value="PAS_4"/>
</dbReference>
<keyword evidence="6 11" id="KW-0812">Transmembrane</keyword>
<comment type="subcellular location">
    <subcellularLocation>
        <location evidence="2">Cell membrane</location>
        <topology evidence="2">Multi-pass membrane protein</topology>
    </subcellularLocation>
</comment>
<dbReference type="PROSITE" id="PS50113">
    <property type="entry name" value="PAC"/>
    <property type="match status" value="1"/>
</dbReference>
<dbReference type="Gene3D" id="3.40.50.2300">
    <property type="match status" value="1"/>
</dbReference>
<feature type="modified residue" description="4-aspartylphosphate" evidence="10">
    <location>
        <position position="755"/>
    </location>
</feature>
<dbReference type="SMART" id="SM00086">
    <property type="entry name" value="PAC"/>
    <property type="match status" value="1"/>
</dbReference>
<protein>
    <recommendedName>
        <fullName evidence="3">histidine kinase</fullName>
        <ecNumber evidence="3">2.7.13.3</ecNumber>
    </recommendedName>
</protein>
<dbReference type="Proteomes" id="UP000676409">
    <property type="component" value="Chromosome"/>
</dbReference>
<feature type="domain" description="Histidine kinase" evidence="12">
    <location>
        <begin position="466"/>
        <end position="684"/>
    </location>
</feature>
<evidence type="ECO:0000256" key="6">
    <source>
        <dbReference type="ARBA" id="ARBA00022692"/>
    </source>
</evidence>
<evidence type="ECO:0000259" key="12">
    <source>
        <dbReference type="PROSITE" id="PS50109"/>
    </source>
</evidence>
<feature type="transmembrane region" description="Helical" evidence="11">
    <location>
        <begin position="18"/>
        <end position="39"/>
    </location>
</feature>
<dbReference type="InterPro" id="IPR005467">
    <property type="entry name" value="His_kinase_dom"/>
</dbReference>
<keyword evidence="4" id="KW-1003">Cell membrane</keyword>